<name>A0A4Y2GIQ6_ARAVE</name>
<accession>A0A4Y2GIQ6</accession>
<evidence type="ECO:0000313" key="3">
    <source>
        <dbReference type="Proteomes" id="UP000499080"/>
    </source>
</evidence>
<keyword evidence="1" id="KW-0732">Signal</keyword>
<feature type="signal peptide" evidence="1">
    <location>
        <begin position="1"/>
        <end position="16"/>
    </location>
</feature>
<feature type="non-terminal residue" evidence="2">
    <location>
        <position position="1"/>
    </location>
</feature>
<protein>
    <submittedName>
        <fullName evidence="2">Uncharacterized protein</fullName>
    </submittedName>
</protein>
<evidence type="ECO:0000313" key="2">
    <source>
        <dbReference type="EMBL" id="GBM53453.1"/>
    </source>
</evidence>
<feature type="non-terminal residue" evidence="2">
    <location>
        <position position="33"/>
    </location>
</feature>
<comment type="caution">
    <text evidence="2">The sequence shown here is derived from an EMBL/GenBank/DDBJ whole genome shotgun (WGS) entry which is preliminary data.</text>
</comment>
<feature type="chain" id="PRO_5021246087" evidence="1">
    <location>
        <begin position="17"/>
        <end position="33"/>
    </location>
</feature>
<gene>
    <name evidence="2" type="ORF">AVEN_238317_1</name>
</gene>
<dbReference type="AlphaFoldDB" id="A0A4Y2GIQ6"/>
<dbReference type="Proteomes" id="UP000499080">
    <property type="component" value="Unassembled WGS sequence"/>
</dbReference>
<organism evidence="2 3">
    <name type="scientific">Araneus ventricosus</name>
    <name type="common">Orbweaver spider</name>
    <name type="synonym">Epeira ventricosa</name>
    <dbReference type="NCBI Taxonomy" id="182803"/>
    <lineage>
        <taxon>Eukaryota</taxon>
        <taxon>Metazoa</taxon>
        <taxon>Ecdysozoa</taxon>
        <taxon>Arthropoda</taxon>
        <taxon>Chelicerata</taxon>
        <taxon>Arachnida</taxon>
        <taxon>Araneae</taxon>
        <taxon>Araneomorphae</taxon>
        <taxon>Entelegynae</taxon>
        <taxon>Araneoidea</taxon>
        <taxon>Araneidae</taxon>
        <taxon>Araneus</taxon>
    </lineage>
</organism>
<evidence type="ECO:0000256" key="1">
    <source>
        <dbReference type="SAM" id="SignalP"/>
    </source>
</evidence>
<dbReference type="EMBL" id="BGPR01001420">
    <property type="protein sequence ID" value="GBM53453.1"/>
    <property type="molecule type" value="Genomic_DNA"/>
</dbReference>
<proteinExistence type="predicted"/>
<sequence>SAISLFVCFFVSSSVATLCHYCQSAISLFFCFL</sequence>
<reference evidence="2 3" key="1">
    <citation type="journal article" date="2019" name="Sci. Rep.">
        <title>Orb-weaving spider Araneus ventricosus genome elucidates the spidroin gene catalogue.</title>
        <authorList>
            <person name="Kono N."/>
            <person name="Nakamura H."/>
            <person name="Ohtoshi R."/>
            <person name="Moran D.A.P."/>
            <person name="Shinohara A."/>
            <person name="Yoshida Y."/>
            <person name="Fujiwara M."/>
            <person name="Mori M."/>
            <person name="Tomita M."/>
            <person name="Arakawa K."/>
        </authorList>
    </citation>
    <scope>NUCLEOTIDE SEQUENCE [LARGE SCALE GENOMIC DNA]</scope>
</reference>
<keyword evidence="3" id="KW-1185">Reference proteome</keyword>